<dbReference type="EMBL" id="GBEZ01004502">
    <property type="protein sequence ID" value="JAC80719.1"/>
    <property type="molecule type" value="Transcribed_RNA"/>
</dbReference>
<feature type="non-terminal residue" evidence="3">
    <location>
        <position position="168"/>
    </location>
</feature>
<feature type="region of interest" description="Disordered" evidence="2">
    <location>
        <begin position="118"/>
        <end position="168"/>
    </location>
</feature>
<gene>
    <name evidence="3" type="ORF">TSPGSL018_9641</name>
</gene>
<evidence type="ECO:0000313" key="3">
    <source>
        <dbReference type="EMBL" id="JAC80719.1"/>
    </source>
</evidence>
<dbReference type="PROSITE" id="PS50297">
    <property type="entry name" value="ANK_REP_REGION"/>
    <property type="match status" value="1"/>
</dbReference>
<keyword evidence="1" id="KW-0040">ANK repeat</keyword>
<feature type="repeat" description="ANK" evidence="1">
    <location>
        <begin position="88"/>
        <end position="125"/>
    </location>
</feature>
<accession>A0A061SCG7</accession>
<sequence>GRSGAQRQARPPRHGWTFALGLPVDRGPERRWVVQTVWNSPRPKWADAGRVPRIGNELHHLAGMGRAQELIAALRRASASEVNDTNAARQTPLHRAALAGLGPGAATTVVEALLRAGADPNAADGPSCRPRGPAFWANSRRAEPGEGTKGSPHPQRLGPRPLLLGPLV</sequence>
<organism evidence="3">
    <name type="scientific">Tetraselmis sp. GSL018</name>
    <dbReference type="NCBI Taxonomy" id="582737"/>
    <lineage>
        <taxon>Eukaryota</taxon>
        <taxon>Viridiplantae</taxon>
        <taxon>Chlorophyta</taxon>
        <taxon>core chlorophytes</taxon>
        <taxon>Chlorodendrophyceae</taxon>
        <taxon>Chlorodendrales</taxon>
        <taxon>Chlorodendraceae</taxon>
        <taxon>Tetraselmis</taxon>
    </lineage>
</organism>
<dbReference type="Gene3D" id="1.25.40.20">
    <property type="entry name" value="Ankyrin repeat-containing domain"/>
    <property type="match status" value="1"/>
</dbReference>
<feature type="non-terminal residue" evidence="3">
    <location>
        <position position="1"/>
    </location>
</feature>
<feature type="compositionally biased region" description="Low complexity" evidence="2">
    <location>
        <begin position="152"/>
        <end position="168"/>
    </location>
</feature>
<name>A0A061SCG7_9CHLO</name>
<dbReference type="SUPFAM" id="SSF48403">
    <property type="entry name" value="Ankyrin repeat"/>
    <property type="match status" value="1"/>
</dbReference>
<reference evidence="3" key="1">
    <citation type="submission" date="2014-05" db="EMBL/GenBank/DDBJ databases">
        <title>The transcriptome of the halophilic microalga Tetraselmis sp. GSL018 isolated from the Great Salt Lake, Utah.</title>
        <authorList>
            <person name="Jinkerson R.E."/>
            <person name="D'Adamo S."/>
            <person name="Posewitz M.C."/>
        </authorList>
    </citation>
    <scope>NUCLEOTIDE SEQUENCE</scope>
    <source>
        <strain evidence="3">GSL018</strain>
    </source>
</reference>
<protein>
    <submittedName>
        <fullName evidence="3">Uncharacterized protein</fullName>
    </submittedName>
</protein>
<dbReference type="AlphaFoldDB" id="A0A061SCG7"/>
<evidence type="ECO:0000256" key="2">
    <source>
        <dbReference type="SAM" id="MobiDB-lite"/>
    </source>
</evidence>
<proteinExistence type="predicted"/>
<feature type="region of interest" description="Disordered" evidence="2">
    <location>
        <begin position="1"/>
        <end position="21"/>
    </location>
</feature>
<evidence type="ECO:0000256" key="1">
    <source>
        <dbReference type="PROSITE-ProRule" id="PRU00023"/>
    </source>
</evidence>
<dbReference type="InterPro" id="IPR036770">
    <property type="entry name" value="Ankyrin_rpt-contain_sf"/>
</dbReference>
<dbReference type="PROSITE" id="PS50088">
    <property type="entry name" value="ANK_REPEAT"/>
    <property type="match status" value="1"/>
</dbReference>
<dbReference type="Pfam" id="PF00023">
    <property type="entry name" value="Ank"/>
    <property type="match status" value="1"/>
</dbReference>
<dbReference type="InterPro" id="IPR002110">
    <property type="entry name" value="Ankyrin_rpt"/>
</dbReference>